<dbReference type="PANTHER" id="PTHR47356">
    <property type="entry name" value="FAD-DEPENDENT MONOOXYGENASE ASQG-RELATED"/>
    <property type="match status" value="1"/>
</dbReference>
<evidence type="ECO:0000256" key="1">
    <source>
        <dbReference type="ARBA" id="ARBA00007992"/>
    </source>
</evidence>
<evidence type="ECO:0000256" key="2">
    <source>
        <dbReference type="ARBA" id="ARBA00022630"/>
    </source>
</evidence>
<dbReference type="OrthoDB" id="10029326at2759"/>
<dbReference type="SUPFAM" id="SSF51905">
    <property type="entry name" value="FAD/NAD(P)-binding domain"/>
    <property type="match status" value="1"/>
</dbReference>
<dbReference type="InterPro" id="IPR036188">
    <property type="entry name" value="FAD/NAD-bd_sf"/>
</dbReference>
<dbReference type="GO" id="GO:0071949">
    <property type="term" value="F:FAD binding"/>
    <property type="evidence" value="ECO:0007669"/>
    <property type="project" value="InterPro"/>
</dbReference>
<dbReference type="AlphaFoldDB" id="A0A5M3Z2N1"/>
<dbReference type="InterPro" id="IPR002938">
    <property type="entry name" value="FAD-bd"/>
</dbReference>
<organism evidence="5 6">
    <name type="scientific">Aspergillus terreus</name>
    <dbReference type="NCBI Taxonomy" id="33178"/>
    <lineage>
        <taxon>Eukaryota</taxon>
        <taxon>Fungi</taxon>
        <taxon>Dikarya</taxon>
        <taxon>Ascomycota</taxon>
        <taxon>Pezizomycotina</taxon>
        <taxon>Eurotiomycetes</taxon>
        <taxon>Eurotiomycetidae</taxon>
        <taxon>Eurotiales</taxon>
        <taxon>Aspergillaceae</taxon>
        <taxon>Aspergillus</taxon>
        <taxon>Aspergillus subgen. Circumdati</taxon>
    </lineage>
</organism>
<evidence type="ECO:0000256" key="4">
    <source>
        <dbReference type="ARBA" id="ARBA00023002"/>
    </source>
</evidence>
<dbReference type="EMBL" id="BLJY01000011">
    <property type="protein sequence ID" value="GFF20021.1"/>
    <property type="molecule type" value="Genomic_DNA"/>
</dbReference>
<gene>
    <name evidence="5" type="ORF">ATEIFO6365_0011028100</name>
</gene>
<keyword evidence="2" id="KW-0285">Flavoprotein</keyword>
<dbReference type="GO" id="GO:0004497">
    <property type="term" value="F:monooxygenase activity"/>
    <property type="evidence" value="ECO:0007669"/>
    <property type="project" value="InterPro"/>
</dbReference>
<reference evidence="5 6" key="1">
    <citation type="submission" date="2020-01" db="EMBL/GenBank/DDBJ databases">
        <title>Aspergillus terreus IFO 6365 whole genome shotgun sequence.</title>
        <authorList>
            <person name="Kanamasa S."/>
            <person name="Takahashi H."/>
        </authorList>
    </citation>
    <scope>NUCLEOTIDE SEQUENCE [LARGE SCALE GENOMIC DNA]</scope>
    <source>
        <strain evidence="5 6">IFO 6365</strain>
    </source>
</reference>
<evidence type="ECO:0000313" key="6">
    <source>
        <dbReference type="Proteomes" id="UP000452235"/>
    </source>
</evidence>
<dbReference type="InterPro" id="IPR050562">
    <property type="entry name" value="FAD_mOase_fung"/>
</dbReference>
<sequence>MSSFKVLIVGGSVAGLTLALILERYNIDYMLLEKHDTIAPPLGAGIGLWAHGLRIMEQLGLYEKLASMGMPLDKLKTFAPGGRLLSDQPTVGDLSEEVFGYRMCFLDRQALLQTLYDSIGDKSRICTSSEVFKVETLDGRAVVATRSGAVYRGDIVVGADGVRSRIREEIWRIADVEDPSYPTAQLRKSITCTYKCLFGISQRPDGIPDDHGFKTFQEGRSYLYQSGPGGKLYWFLFIKNPEVTIHHSIPRYSAENTKDVVEKYAGDILLPGLTLGDLYKLRVNAVLVPVEEFVLSRCFYKRAVLIGDAFHKMNPLTGHGGNSAIESAAMLADLFKEALDRGDPLDDTTIQRLFSRLQTEREPRTKSLMQAAQMVQRLEALDTPFLKFLNFFVLSKLGPEVFLVKMAPSITPSHILRYMPLDGNKGRVAPDSQVRVNPGKRPTLATLCWATSMLIISFSSFVLARSSNFSQVANPGNLVSLEAYTSMMVVITNSLWVVESYRWGLLFSPLCSAIPFVLASIVFGRAIIIPMYFAIHIYATRDGSFYYPSPRGINVWISKSLPICFVTAEYQRRLGQLYQGPI</sequence>
<name>A0A5M3Z2N1_ASPTE</name>
<dbReference type="PANTHER" id="PTHR47356:SF2">
    <property type="entry name" value="FAD-BINDING DOMAIN-CONTAINING PROTEIN-RELATED"/>
    <property type="match status" value="1"/>
</dbReference>
<dbReference type="Gene3D" id="3.50.50.60">
    <property type="entry name" value="FAD/NAD(P)-binding domain"/>
    <property type="match status" value="1"/>
</dbReference>
<dbReference type="PRINTS" id="PR00420">
    <property type="entry name" value="RNGMNOXGNASE"/>
</dbReference>
<evidence type="ECO:0000313" key="5">
    <source>
        <dbReference type="EMBL" id="GFF20021.1"/>
    </source>
</evidence>
<keyword evidence="3" id="KW-0274">FAD</keyword>
<protein>
    <submittedName>
        <fullName evidence="5">FAD/NAD(P)-binding-domain-containing protein</fullName>
    </submittedName>
</protein>
<evidence type="ECO:0000256" key="3">
    <source>
        <dbReference type="ARBA" id="ARBA00022827"/>
    </source>
</evidence>
<accession>A0A5M3Z2N1</accession>
<proteinExistence type="inferred from homology"/>
<comment type="caution">
    <text evidence="5">The sequence shown here is derived from an EMBL/GenBank/DDBJ whole genome shotgun (WGS) entry which is preliminary data.</text>
</comment>
<keyword evidence="4" id="KW-0560">Oxidoreductase</keyword>
<dbReference type="Proteomes" id="UP000452235">
    <property type="component" value="Unassembled WGS sequence"/>
</dbReference>
<comment type="similarity">
    <text evidence="1">Belongs to the paxM FAD-dependent monooxygenase family.</text>
</comment>
<dbReference type="Pfam" id="PF01494">
    <property type="entry name" value="FAD_binding_3"/>
    <property type="match status" value="2"/>
</dbReference>
<keyword evidence="6" id="KW-1185">Reference proteome</keyword>
<dbReference type="VEuPathDB" id="FungiDB:ATEG_03868"/>